<keyword evidence="2" id="KW-0378">Hydrolase</keyword>
<feature type="transmembrane region" description="Helical" evidence="1">
    <location>
        <begin position="7"/>
        <end position="27"/>
    </location>
</feature>
<dbReference type="Proteomes" id="UP000634529">
    <property type="component" value="Unassembled WGS sequence"/>
</dbReference>
<keyword evidence="3" id="KW-1185">Reference proteome</keyword>
<evidence type="ECO:0000256" key="1">
    <source>
        <dbReference type="SAM" id="Phobius"/>
    </source>
</evidence>
<keyword evidence="1" id="KW-0472">Membrane</keyword>
<dbReference type="InterPro" id="IPR029058">
    <property type="entry name" value="AB_hydrolase_fold"/>
</dbReference>
<dbReference type="PANTHER" id="PTHR33428:SF14">
    <property type="entry name" value="CARBOXYLESTERASE TYPE B DOMAIN-CONTAINING PROTEIN"/>
    <property type="match status" value="1"/>
</dbReference>
<comment type="caution">
    <text evidence="2">The sequence shown here is derived from an EMBL/GenBank/DDBJ whole genome shotgun (WGS) entry which is preliminary data.</text>
</comment>
<protein>
    <submittedName>
        <fullName evidence="2">Alpha/beta hydrolase</fullName>
    </submittedName>
</protein>
<dbReference type="EMBL" id="JACYTN010000002">
    <property type="protein sequence ID" value="MBD8497283.1"/>
    <property type="molecule type" value="Genomic_DNA"/>
</dbReference>
<accession>A0ABR9AT47</accession>
<dbReference type="Gene3D" id="3.40.50.1820">
    <property type="entry name" value="alpha/beta hydrolase"/>
    <property type="match status" value="1"/>
</dbReference>
<name>A0ABR9AT47_9BACL</name>
<dbReference type="RefSeq" id="WP_192023744.1">
    <property type="nucleotide sequence ID" value="NZ_JACYTN010000002.1"/>
</dbReference>
<organism evidence="2 3">
    <name type="scientific">Paenibacillus arenosi</name>
    <dbReference type="NCBI Taxonomy" id="2774142"/>
    <lineage>
        <taxon>Bacteria</taxon>
        <taxon>Bacillati</taxon>
        <taxon>Bacillota</taxon>
        <taxon>Bacilli</taxon>
        <taxon>Bacillales</taxon>
        <taxon>Paenibacillaceae</taxon>
        <taxon>Paenibacillus</taxon>
    </lineage>
</organism>
<dbReference type="PANTHER" id="PTHR33428">
    <property type="entry name" value="CHLOROPHYLLASE-2, CHLOROPLASTIC"/>
    <property type="match status" value="1"/>
</dbReference>
<keyword evidence="1" id="KW-0812">Transmembrane</keyword>
<reference evidence="2 3" key="1">
    <citation type="submission" date="2020-09" db="EMBL/GenBank/DDBJ databases">
        <title>Paenibacillus sp. CAU 1523 isolated from sand of Haeundae Beach.</title>
        <authorList>
            <person name="Kim W."/>
        </authorList>
    </citation>
    <scope>NUCLEOTIDE SEQUENCE [LARGE SCALE GENOMIC DNA]</scope>
    <source>
        <strain evidence="2 3">CAU 1523</strain>
    </source>
</reference>
<evidence type="ECO:0000313" key="3">
    <source>
        <dbReference type="Proteomes" id="UP000634529"/>
    </source>
</evidence>
<evidence type="ECO:0000313" key="2">
    <source>
        <dbReference type="EMBL" id="MBD8497283.1"/>
    </source>
</evidence>
<dbReference type="SUPFAM" id="SSF53474">
    <property type="entry name" value="alpha/beta-Hydrolases"/>
    <property type="match status" value="1"/>
</dbReference>
<dbReference type="GO" id="GO:0016787">
    <property type="term" value="F:hydrolase activity"/>
    <property type="evidence" value="ECO:0007669"/>
    <property type="project" value="UniProtKB-KW"/>
</dbReference>
<dbReference type="InterPro" id="IPR017395">
    <property type="entry name" value="Chlorophyllase-like"/>
</dbReference>
<sequence>MKKIMKTFLIIILVIFVVILLGIFAFIKIAEHRETNYSKYTETAGKLEKKYTELGDREVSYKDYDANDDVIGKYALWYPSEIESKDNKYPVVIFANGTGSTSSTYKPFLEHLSSWGFISVGNDDKDTRTGASLEQTIKFLIKENENRDSVFYQKIDLDNIGIGGHSQGGAAVFNMVVNQEHGSMIKALYAASATSSYHTMVMGDQWKYDISKVNIPTFLTAGTGQWDAGNATSKEQATDDKNGVVQGIAPLWSLQENYNLLPETTDRVVARKKNTDHGDSYKQFDGYMTAWFMYYLQNDKEAREIFTVGGELPTNNLYQDVQTNIK</sequence>
<proteinExistence type="predicted"/>
<gene>
    <name evidence="2" type="ORF">IFO66_03115</name>
</gene>
<dbReference type="Pfam" id="PF07224">
    <property type="entry name" value="Chlorophyllase"/>
    <property type="match status" value="1"/>
</dbReference>
<keyword evidence="1" id="KW-1133">Transmembrane helix</keyword>